<evidence type="ECO:0000313" key="2">
    <source>
        <dbReference type="EMBL" id="KAK8539444.1"/>
    </source>
</evidence>
<sequence>MDISEWVKSNLSNLKYFTIYNYDWDFIFGYVIWNLWLLCNAIMFDNSLEDNDSILEKSFQHKKLTCHVRPARQVMSIDGNSSNYPTLWWCPPPNWHKINTDGSRVLTDGRALCGGVTRDHLGRWRLRFHKFIGVCSIVEAKQ</sequence>
<name>A0ABR2DI49_9ROSI</name>
<reference evidence="2 3" key="1">
    <citation type="journal article" date="2024" name="G3 (Bethesda)">
        <title>Genome assembly of Hibiscus sabdariffa L. provides insights into metabolisms of medicinal natural products.</title>
        <authorList>
            <person name="Kim T."/>
        </authorList>
    </citation>
    <scope>NUCLEOTIDE SEQUENCE [LARGE SCALE GENOMIC DNA]</scope>
    <source>
        <strain evidence="2">TK-2024</strain>
        <tissue evidence="2">Old leaves</tissue>
    </source>
</reference>
<keyword evidence="1" id="KW-0472">Membrane</keyword>
<proteinExistence type="predicted"/>
<dbReference type="EMBL" id="JBBPBM010000026">
    <property type="protein sequence ID" value="KAK8539444.1"/>
    <property type="molecule type" value="Genomic_DNA"/>
</dbReference>
<keyword evidence="1" id="KW-1133">Transmembrane helix</keyword>
<accession>A0ABR2DI49</accession>
<dbReference type="Proteomes" id="UP001472677">
    <property type="component" value="Unassembled WGS sequence"/>
</dbReference>
<evidence type="ECO:0000313" key="3">
    <source>
        <dbReference type="Proteomes" id="UP001472677"/>
    </source>
</evidence>
<evidence type="ECO:0000256" key="1">
    <source>
        <dbReference type="SAM" id="Phobius"/>
    </source>
</evidence>
<protein>
    <recommendedName>
        <fullName evidence="4">RNase H type-1 domain-containing protein</fullName>
    </recommendedName>
</protein>
<feature type="transmembrane region" description="Helical" evidence="1">
    <location>
        <begin position="26"/>
        <end position="44"/>
    </location>
</feature>
<comment type="caution">
    <text evidence="2">The sequence shown here is derived from an EMBL/GenBank/DDBJ whole genome shotgun (WGS) entry which is preliminary data.</text>
</comment>
<organism evidence="2 3">
    <name type="scientific">Hibiscus sabdariffa</name>
    <name type="common">roselle</name>
    <dbReference type="NCBI Taxonomy" id="183260"/>
    <lineage>
        <taxon>Eukaryota</taxon>
        <taxon>Viridiplantae</taxon>
        <taxon>Streptophyta</taxon>
        <taxon>Embryophyta</taxon>
        <taxon>Tracheophyta</taxon>
        <taxon>Spermatophyta</taxon>
        <taxon>Magnoliopsida</taxon>
        <taxon>eudicotyledons</taxon>
        <taxon>Gunneridae</taxon>
        <taxon>Pentapetalae</taxon>
        <taxon>rosids</taxon>
        <taxon>malvids</taxon>
        <taxon>Malvales</taxon>
        <taxon>Malvaceae</taxon>
        <taxon>Malvoideae</taxon>
        <taxon>Hibiscus</taxon>
    </lineage>
</organism>
<keyword evidence="3" id="KW-1185">Reference proteome</keyword>
<evidence type="ECO:0008006" key="4">
    <source>
        <dbReference type="Google" id="ProtNLM"/>
    </source>
</evidence>
<keyword evidence="1" id="KW-0812">Transmembrane</keyword>
<gene>
    <name evidence="2" type="ORF">V6N12_043070</name>
</gene>